<dbReference type="EMBL" id="JARJLM010000351">
    <property type="protein sequence ID" value="MDF3835361.1"/>
    <property type="molecule type" value="Genomic_DNA"/>
</dbReference>
<keyword evidence="1" id="KW-0472">Membrane</keyword>
<dbReference type="Proteomes" id="UP001216674">
    <property type="component" value="Unassembled WGS sequence"/>
</dbReference>
<protein>
    <submittedName>
        <fullName evidence="2">Uncharacterized protein</fullName>
    </submittedName>
</protein>
<feature type="transmembrane region" description="Helical" evidence="1">
    <location>
        <begin position="85"/>
        <end position="105"/>
    </location>
</feature>
<feature type="transmembrane region" description="Helical" evidence="1">
    <location>
        <begin position="50"/>
        <end position="73"/>
    </location>
</feature>
<keyword evidence="1" id="KW-1133">Transmembrane helix</keyword>
<sequence>MLMSIWAPFAAWCSVAVALLHVYVIVQGPWAYRFFGAGEQLATMAEQGSWVPTLLTSGITIVFFAFAAYYFAAASWIPRLPFFKWALIGIAAVYTLRGAMVIPALLVGMKISPFDLWSSLTSLAIGLIHCLAAWQALRRAL</sequence>
<evidence type="ECO:0000313" key="2">
    <source>
        <dbReference type="EMBL" id="MDF3835361.1"/>
    </source>
</evidence>
<feature type="transmembrane region" description="Helical" evidence="1">
    <location>
        <begin position="9"/>
        <end position="30"/>
    </location>
</feature>
<keyword evidence="1" id="KW-0812">Transmembrane</keyword>
<name>A0ABT6AUJ0_9BURK</name>
<evidence type="ECO:0000256" key="1">
    <source>
        <dbReference type="SAM" id="Phobius"/>
    </source>
</evidence>
<reference evidence="2 3" key="1">
    <citation type="submission" date="2023-03" db="EMBL/GenBank/DDBJ databases">
        <title>Draft assemblies of triclosan tolerant bacteria isolated from returned activated sludge.</title>
        <authorList>
            <person name="Van Hamelsveld S."/>
        </authorList>
    </citation>
    <scope>NUCLEOTIDE SEQUENCE [LARGE SCALE GENOMIC DNA]</scope>
    <source>
        <strain evidence="2 3">GW210010_S58</strain>
    </source>
</reference>
<gene>
    <name evidence="2" type="ORF">P3W85_20725</name>
</gene>
<comment type="caution">
    <text evidence="2">The sequence shown here is derived from an EMBL/GenBank/DDBJ whole genome shotgun (WGS) entry which is preliminary data.</text>
</comment>
<feature type="transmembrane region" description="Helical" evidence="1">
    <location>
        <begin position="117"/>
        <end position="137"/>
    </location>
</feature>
<dbReference type="RefSeq" id="WP_017230161.1">
    <property type="nucleotide sequence ID" value="NZ_JARJLM010000351.1"/>
</dbReference>
<organism evidence="2 3">
    <name type="scientific">Cupriavidus basilensis</name>
    <dbReference type="NCBI Taxonomy" id="68895"/>
    <lineage>
        <taxon>Bacteria</taxon>
        <taxon>Pseudomonadati</taxon>
        <taxon>Pseudomonadota</taxon>
        <taxon>Betaproteobacteria</taxon>
        <taxon>Burkholderiales</taxon>
        <taxon>Burkholderiaceae</taxon>
        <taxon>Cupriavidus</taxon>
    </lineage>
</organism>
<proteinExistence type="predicted"/>
<keyword evidence="3" id="KW-1185">Reference proteome</keyword>
<evidence type="ECO:0000313" key="3">
    <source>
        <dbReference type="Proteomes" id="UP001216674"/>
    </source>
</evidence>
<accession>A0ABT6AUJ0</accession>